<proteinExistence type="predicted"/>
<comment type="caution">
    <text evidence="5">The sequence shown here is derived from an EMBL/GenBank/DDBJ whole genome shotgun (WGS) entry which is preliminary data.</text>
</comment>
<organism evidence="5 6">
    <name type="scientific">Chitinophaga varians</name>
    <dbReference type="NCBI Taxonomy" id="2202339"/>
    <lineage>
        <taxon>Bacteria</taxon>
        <taxon>Pseudomonadati</taxon>
        <taxon>Bacteroidota</taxon>
        <taxon>Chitinophagia</taxon>
        <taxon>Chitinophagales</taxon>
        <taxon>Chitinophagaceae</taxon>
        <taxon>Chitinophaga</taxon>
    </lineage>
</organism>
<dbReference type="Proteomes" id="UP000570474">
    <property type="component" value="Unassembled WGS sequence"/>
</dbReference>
<evidence type="ECO:0000259" key="4">
    <source>
        <dbReference type="Pfam" id="PF13463"/>
    </source>
</evidence>
<keyword evidence="3" id="KW-0804">Transcription</keyword>
<reference evidence="5 6" key="1">
    <citation type="submission" date="2020-04" db="EMBL/GenBank/DDBJ databases">
        <authorList>
            <person name="Yin C."/>
        </authorList>
    </citation>
    <scope>NUCLEOTIDE SEQUENCE [LARGE SCALE GENOMIC DNA]</scope>
    <source>
        <strain evidence="5 6">Ae27</strain>
    </source>
</reference>
<dbReference type="Gene3D" id="1.10.10.10">
    <property type="entry name" value="Winged helix-like DNA-binding domain superfamily/Winged helix DNA-binding domain"/>
    <property type="match status" value="1"/>
</dbReference>
<evidence type="ECO:0000256" key="2">
    <source>
        <dbReference type="ARBA" id="ARBA00023125"/>
    </source>
</evidence>
<keyword evidence="1" id="KW-0805">Transcription regulation</keyword>
<gene>
    <name evidence="5" type="ORF">HGH92_27580</name>
</gene>
<dbReference type="EMBL" id="JABAIA010000003">
    <property type="protein sequence ID" value="NLR68098.1"/>
    <property type="molecule type" value="Genomic_DNA"/>
</dbReference>
<evidence type="ECO:0000313" key="5">
    <source>
        <dbReference type="EMBL" id="NLR68098.1"/>
    </source>
</evidence>
<dbReference type="InterPro" id="IPR000835">
    <property type="entry name" value="HTH_MarR-typ"/>
</dbReference>
<dbReference type="GO" id="GO:0003677">
    <property type="term" value="F:DNA binding"/>
    <property type="evidence" value="ECO:0007669"/>
    <property type="project" value="UniProtKB-KW"/>
</dbReference>
<dbReference type="RefSeq" id="WP_168874033.1">
    <property type="nucleotide sequence ID" value="NZ_JABAIA010000003.1"/>
</dbReference>
<accession>A0A847S4U3</accession>
<keyword evidence="6" id="KW-1185">Reference proteome</keyword>
<dbReference type="AlphaFoldDB" id="A0A847S4U3"/>
<dbReference type="SUPFAM" id="SSF46785">
    <property type="entry name" value="Winged helix' DNA-binding domain"/>
    <property type="match status" value="1"/>
</dbReference>
<dbReference type="GO" id="GO:0003700">
    <property type="term" value="F:DNA-binding transcription factor activity"/>
    <property type="evidence" value="ECO:0007669"/>
    <property type="project" value="InterPro"/>
</dbReference>
<dbReference type="Pfam" id="PF13463">
    <property type="entry name" value="HTH_27"/>
    <property type="match status" value="1"/>
</dbReference>
<feature type="domain" description="HTH marR-type" evidence="4">
    <location>
        <begin position="85"/>
        <end position="143"/>
    </location>
</feature>
<evidence type="ECO:0000256" key="1">
    <source>
        <dbReference type="ARBA" id="ARBA00023015"/>
    </source>
</evidence>
<name>A0A847S4U3_9BACT</name>
<dbReference type="PANTHER" id="PTHR42756">
    <property type="entry name" value="TRANSCRIPTIONAL REGULATOR, MARR"/>
    <property type="match status" value="1"/>
</dbReference>
<evidence type="ECO:0000256" key="3">
    <source>
        <dbReference type="ARBA" id="ARBA00023163"/>
    </source>
</evidence>
<protein>
    <submittedName>
        <fullName evidence="5">MarR family transcriptional regulator</fullName>
    </submittedName>
</protein>
<sequence length="231" mass="26828">MGELTKLISAWEEYTQKNGTASATAFCMYYLAQESNNDLFGGLTPPDIDTTFAKLIGRLANMQTAYSKMALQELPGFELEWFYFLNTIYHLKEVRKTQVIQYNFTEQTTGIDILNKLKNLGYIAERTDPEDKRAKLVSVTKTGEKILFKVYQLLHKPTLLMYNDIDHKDKQVVVNILKDTETKHQEILSTVKQKSIDDLLSETLGEEKMAAIMQEREKMFRHWNAKRLKEK</sequence>
<dbReference type="PANTHER" id="PTHR42756:SF1">
    <property type="entry name" value="TRANSCRIPTIONAL REPRESSOR OF EMRAB OPERON"/>
    <property type="match status" value="1"/>
</dbReference>
<dbReference type="InterPro" id="IPR036390">
    <property type="entry name" value="WH_DNA-bd_sf"/>
</dbReference>
<evidence type="ECO:0000313" key="6">
    <source>
        <dbReference type="Proteomes" id="UP000570474"/>
    </source>
</evidence>
<keyword evidence="2" id="KW-0238">DNA-binding</keyword>
<dbReference type="InterPro" id="IPR036388">
    <property type="entry name" value="WH-like_DNA-bd_sf"/>
</dbReference>